<feature type="domain" description="Caspase recruitment" evidence="8">
    <location>
        <begin position="9"/>
        <end position="91"/>
    </location>
</feature>
<dbReference type="InterPro" id="IPR011029">
    <property type="entry name" value="DEATH-like_dom_sf"/>
</dbReference>
<keyword evidence="10" id="KW-1185">Reference proteome</keyword>
<evidence type="ECO:0000313" key="9">
    <source>
        <dbReference type="EMBL" id="NXR06072.1"/>
    </source>
</evidence>
<keyword evidence="1" id="KW-1017">Isopeptide bond</keyword>
<protein>
    <submittedName>
        <fullName evidence="9">MAVS protein</fullName>
    </submittedName>
</protein>
<evidence type="ECO:0000256" key="6">
    <source>
        <dbReference type="SAM" id="MobiDB-lite"/>
    </source>
</evidence>
<feature type="compositionally biased region" description="Basic and acidic residues" evidence="6">
    <location>
        <begin position="274"/>
        <end position="283"/>
    </location>
</feature>
<dbReference type="Pfam" id="PF16739">
    <property type="entry name" value="CARD_2"/>
    <property type="match status" value="1"/>
</dbReference>
<accession>A0A7L2I566</accession>
<keyword evidence="4" id="KW-0832">Ubl conjugation</keyword>
<dbReference type="EMBL" id="VWYK01006739">
    <property type="protein sequence ID" value="NXR06072.1"/>
    <property type="molecule type" value="Genomic_DNA"/>
</dbReference>
<dbReference type="Proteomes" id="UP000536381">
    <property type="component" value="Unassembled WGS sequence"/>
</dbReference>
<sequence length="609" mass="63874">MGFAEDKVYDYILKNLRNFRNIRVASLADSLSCLTDADRDELHSREETRGSQATVYRFYQHLKCRQGWVPDLIDALRHNNAGHLADELQHVYDSWQVSPPGASAPAAAPFPPAASGAHPPVSINAQTPSPGPVPALSAPLEEQLCQDQPADSLPPSPPRAATTDQDARTPVQESLSKTLPEQESPQALASRSVVGDGASHGNSGKGHLPQPTEGAQVAAGPLGAASMGVPSAVPAEQPQSWLSRPQHPVCVDNGCFGNAKHLQRGAPGLGLPARRQDTARRPEPPSNEPQEDSYISTESPLRLEGAACSGGLRPPDSTPENQAAPSSEPPGSLVDVRSPLLIQQQADGEQKQDGMLQEDAGDKDPRMETASPATTFVPTDTSPSHTTPLNRAQEGKPPVVEMASSTPSVPAKEKVLMDSLTDAAGSSEVPSGRMASGVCSDTTLCEPCSNMEDDVEPSKPGTLLSTSSFSLSSDPLLMSPDSSSSGEAFSRVFLRCPAPAAHGDARGEEAAEASEDSCPPPSWDSTSLGTHEDHYHSMQLKEGNNIQDGADALGNPPVLDSSRGCGAASSLPEATVSPGDSSRSSLPYILPAVGIALISALLVYNRLQK</sequence>
<keyword evidence="7" id="KW-0472">Membrane</keyword>
<gene>
    <name evidence="9" type="primary">Mavs</name>
    <name evidence="9" type="ORF">SEMFRA_R10511</name>
</gene>
<feature type="transmembrane region" description="Helical" evidence="7">
    <location>
        <begin position="586"/>
        <end position="604"/>
    </location>
</feature>
<keyword evidence="7" id="KW-0812">Transmembrane</keyword>
<evidence type="ECO:0000256" key="3">
    <source>
        <dbReference type="ARBA" id="ARBA00022588"/>
    </source>
</evidence>
<dbReference type="Gene3D" id="1.10.533.10">
    <property type="entry name" value="Death Domain, Fas"/>
    <property type="match status" value="1"/>
</dbReference>
<evidence type="ECO:0000256" key="2">
    <source>
        <dbReference type="ARBA" id="ARBA00022553"/>
    </source>
</evidence>
<evidence type="ECO:0000256" key="4">
    <source>
        <dbReference type="ARBA" id="ARBA00022843"/>
    </source>
</evidence>
<evidence type="ECO:0000256" key="5">
    <source>
        <dbReference type="ARBA" id="ARBA00022859"/>
    </source>
</evidence>
<feature type="non-terminal residue" evidence="9">
    <location>
        <position position="609"/>
    </location>
</feature>
<feature type="compositionally biased region" description="Low complexity" evidence="6">
    <location>
        <begin position="99"/>
        <end position="120"/>
    </location>
</feature>
<feature type="compositionally biased region" description="Polar residues" evidence="6">
    <location>
        <begin position="171"/>
        <end position="189"/>
    </location>
</feature>
<evidence type="ECO:0000256" key="7">
    <source>
        <dbReference type="SAM" id="Phobius"/>
    </source>
</evidence>
<dbReference type="OrthoDB" id="9909785at2759"/>
<feature type="compositionally biased region" description="Low complexity" evidence="6">
    <location>
        <begin position="462"/>
        <end position="485"/>
    </location>
</feature>
<evidence type="ECO:0000313" key="10">
    <source>
        <dbReference type="Proteomes" id="UP000536381"/>
    </source>
</evidence>
<comment type="caution">
    <text evidence="9">The sequence shown here is derived from an EMBL/GenBank/DDBJ whole genome shotgun (WGS) entry which is preliminary data.</text>
</comment>
<evidence type="ECO:0000259" key="8">
    <source>
        <dbReference type="Pfam" id="PF16739"/>
    </source>
</evidence>
<proteinExistence type="predicted"/>
<reference evidence="9 10" key="1">
    <citation type="submission" date="2019-09" db="EMBL/GenBank/DDBJ databases">
        <title>Bird 10,000 Genomes (B10K) Project - Family phase.</title>
        <authorList>
            <person name="Zhang G."/>
        </authorList>
    </citation>
    <scope>NUCLEOTIDE SEQUENCE [LARGE SCALE GENOMIC DNA]</scope>
    <source>
        <strain evidence="9">B10K-DU-001-42</strain>
        <tissue evidence="9">Muscle</tissue>
    </source>
</reference>
<feature type="region of interest" description="Disordered" evidence="6">
    <location>
        <begin position="501"/>
        <end position="583"/>
    </location>
</feature>
<dbReference type="GO" id="GO:0045087">
    <property type="term" value="P:innate immune response"/>
    <property type="evidence" value="ECO:0007669"/>
    <property type="project" value="UniProtKB-KW"/>
</dbReference>
<name>A0A7L2I566_9PICI</name>
<feature type="non-terminal residue" evidence="9">
    <location>
        <position position="1"/>
    </location>
</feature>
<feature type="compositionally biased region" description="Polar residues" evidence="6">
    <location>
        <begin position="371"/>
        <end position="390"/>
    </location>
</feature>
<dbReference type="AlphaFoldDB" id="A0A7L2I566"/>
<feature type="region of interest" description="Disordered" evidence="6">
    <location>
        <begin position="99"/>
        <end position="488"/>
    </location>
</feature>
<keyword evidence="2" id="KW-0597">Phosphoprotein</keyword>
<dbReference type="GO" id="GO:0005737">
    <property type="term" value="C:cytoplasm"/>
    <property type="evidence" value="ECO:0007669"/>
    <property type="project" value="UniProtKB-ARBA"/>
</dbReference>
<keyword evidence="5" id="KW-0391">Immunity</keyword>
<dbReference type="InterPro" id="IPR031964">
    <property type="entry name" value="CARD_dom"/>
</dbReference>
<keyword evidence="3" id="KW-0399">Innate immunity</keyword>
<keyword evidence="7" id="KW-1133">Transmembrane helix</keyword>
<evidence type="ECO:0000256" key="1">
    <source>
        <dbReference type="ARBA" id="ARBA00022499"/>
    </source>
</evidence>
<organism evidence="9 10">
    <name type="scientific">Semnornis frantzii</name>
    <dbReference type="NCBI Taxonomy" id="91796"/>
    <lineage>
        <taxon>Eukaryota</taxon>
        <taxon>Metazoa</taxon>
        <taxon>Chordata</taxon>
        <taxon>Craniata</taxon>
        <taxon>Vertebrata</taxon>
        <taxon>Euteleostomi</taxon>
        <taxon>Archelosauria</taxon>
        <taxon>Archosauria</taxon>
        <taxon>Dinosauria</taxon>
        <taxon>Saurischia</taxon>
        <taxon>Theropoda</taxon>
        <taxon>Coelurosauria</taxon>
        <taxon>Aves</taxon>
        <taxon>Neognathae</taxon>
        <taxon>Neoaves</taxon>
        <taxon>Telluraves</taxon>
        <taxon>Coraciimorphae</taxon>
        <taxon>Piciformes</taxon>
        <taxon>Ramphastidae</taxon>
        <taxon>Semnornis</taxon>
    </lineage>
</organism>